<comment type="caution">
    <text evidence="5">The sequence shown here is derived from an EMBL/GenBank/DDBJ whole genome shotgun (WGS) entry which is preliminary data.</text>
</comment>
<dbReference type="Gene3D" id="2.60.40.1220">
    <property type="match status" value="1"/>
</dbReference>
<evidence type="ECO:0000313" key="6">
    <source>
        <dbReference type="Proteomes" id="UP001519287"/>
    </source>
</evidence>
<sequence length="1181" mass="127077">MKVAKRNFLITVIVVLALLLNVVSPSMTVDAANVEFKDVSNSYAKQEIYDLVKEGIVSGYEDGTFQPEKAMSRAELAKIIVLSMGLEENPAKAAAFSDVSPSSWYRGYVGALVESGITQGTSGSTFAPDAKVTREELVVFFIRALGLEALAGRLEVDSKLADIHTVADWARQQVSLAFQIGFVNGIEDKDGTLKFSPKENAQRQALARLAYEFKKNQSSYVAKAEEISADPAGPASTNDEIVSLSAVDNSTFEVVFAKDIAEVNKEDFKFDNGLIVKAAALKSGSKTIVVLQTSAQTSGAKYSLTYKGKSSGKTVNGAAAMFGGGGGGGGWGGTAPVNTVQQQLASGNPQTSVTITAAGTYGPANGKITAVEKLIVDLGKSGEVTLQNINADYLEVRSDEGIVIKLLKTFITELKVDASNKAPNVRINADGASWTEMLHISRPNTILHITGSGRINLIKVEEVAGNANVTVDNSGNVGFLETDAHVNLYGDASSLAGILIVGNGTFQMDEGLQQIVKAKAIEKANQAVQTAFASGNGGPGGGPIITGEPGIVMSVEGNVYSGKVMEGPGEAPKDVGKGSSTSIPLVPDEVNSAVIPSVMFEEIGIPVKAAAILEAAGDVKKESSSEQLIGSNWVEGVVNDAFADIYFKFVNADIAMHIAFQYGAAESDFNFLYSFELSKAYVYELAEDLDNVGLELQEGDSAASVTKPVRVWSGNLGIGWYSTQPRFLSQFTPFDRPALGEGDVEAEVIVTLFKHSYQAIKKMAITLKEWDSKVAYVDSLRSDLVLVEFDHPVAARTLSEFGFDHGLEVKKITQYPQFPKLVLLTVEGQEPGVEYRAAFKNMPTDITFIGREANASACDESTCSIPRWGKIPIPGVPVPGSVSGRVVDSFYKPLAGATVTLTGTNIQKTVVTDYKGDFEIADVLPEISYTITATSQGYSTHAIQDIKIAPGQPFGFMMLTIYTTPNPVKNLHAFHNNEFTLNLIWNYEWNGVPNKYSVTMNGEKINEVEASAINIDSLQPGKTYTFSVAACNDLGCSEPVELTYTMPLVLQIHSITPFNSATEQTYEELKQIEKGTYVWPASLEAADALLIKFKDNDYVSGSVSPLLAGILDYSQKNILLLIQGVPTDPIIMQDKENNLIIKLDKKTNEASVYYYIIGGLKYQIDSKQFDILTTSFQISKE</sequence>
<dbReference type="Gene3D" id="2.60.40.1120">
    <property type="entry name" value="Carboxypeptidase-like, regulatory domain"/>
    <property type="match status" value="1"/>
</dbReference>
<dbReference type="Pfam" id="PF00395">
    <property type="entry name" value="SLH"/>
    <property type="match status" value="2"/>
</dbReference>
<evidence type="ECO:0000259" key="4">
    <source>
        <dbReference type="PROSITE" id="PS51272"/>
    </source>
</evidence>
<dbReference type="InterPro" id="IPR051465">
    <property type="entry name" value="Cell_Envelope_Struct_Comp"/>
</dbReference>
<feature type="chain" id="PRO_5045717554" description="S-layer homology domain-containing protein" evidence="2">
    <location>
        <begin position="32"/>
        <end position="1181"/>
    </location>
</feature>
<accession>A0ABS4ISG9</accession>
<evidence type="ECO:0000259" key="3">
    <source>
        <dbReference type="PROSITE" id="PS50853"/>
    </source>
</evidence>
<dbReference type="InterPro" id="IPR036116">
    <property type="entry name" value="FN3_sf"/>
</dbReference>
<dbReference type="InterPro" id="IPR013783">
    <property type="entry name" value="Ig-like_fold"/>
</dbReference>
<dbReference type="RefSeq" id="WP_209971293.1">
    <property type="nucleotide sequence ID" value="NZ_JAGGLB010000005.1"/>
</dbReference>
<evidence type="ECO:0000256" key="1">
    <source>
        <dbReference type="ARBA" id="ARBA00022729"/>
    </source>
</evidence>
<feature type="domain" description="SLH" evidence="4">
    <location>
        <begin position="92"/>
        <end position="155"/>
    </location>
</feature>
<dbReference type="CDD" id="cd00063">
    <property type="entry name" value="FN3"/>
    <property type="match status" value="1"/>
</dbReference>
<dbReference type="InterPro" id="IPR014755">
    <property type="entry name" value="Cu-Rt/internalin_Ig-like"/>
</dbReference>
<dbReference type="Proteomes" id="UP001519287">
    <property type="component" value="Unassembled WGS sequence"/>
</dbReference>
<dbReference type="InterPro" id="IPR003961">
    <property type="entry name" value="FN3_dom"/>
</dbReference>
<reference evidence="5 6" key="1">
    <citation type="submission" date="2021-03" db="EMBL/GenBank/DDBJ databases">
        <title>Genomic Encyclopedia of Type Strains, Phase IV (KMG-IV): sequencing the most valuable type-strain genomes for metagenomic binning, comparative biology and taxonomic classification.</title>
        <authorList>
            <person name="Goeker M."/>
        </authorList>
    </citation>
    <scope>NUCLEOTIDE SEQUENCE [LARGE SCALE GENOMIC DNA]</scope>
    <source>
        <strain evidence="5 6">DSM 26048</strain>
    </source>
</reference>
<dbReference type="SMART" id="SM00060">
    <property type="entry name" value="FN3"/>
    <property type="match status" value="1"/>
</dbReference>
<name>A0ABS4ISG9_9BACL</name>
<dbReference type="Pfam" id="PF00041">
    <property type="entry name" value="fn3"/>
    <property type="match status" value="1"/>
</dbReference>
<organism evidence="5 6">
    <name type="scientific">Paenibacillus eucommiae</name>
    <dbReference type="NCBI Taxonomy" id="1355755"/>
    <lineage>
        <taxon>Bacteria</taxon>
        <taxon>Bacillati</taxon>
        <taxon>Bacillota</taxon>
        <taxon>Bacilli</taxon>
        <taxon>Bacillales</taxon>
        <taxon>Paenibacillaceae</taxon>
        <taxon>Paenibacillus</taxon>
    </lineage>
</organism>
<feature type="domain" description="SLH" evidence="4">
    <location>
        <begin position="31"/>
        <end position="91"/>
    </location>
</feature>
<dbReference type="EMBL" id="JAGGLB010000005">
    <property type="protein sequence ID" value="MBP1990525.1"/>
    <property type="molecule type" value="Genomic_DNA"/>
</dbReference>
<dbReference type="SUPFAM" id="SSF49464">
    <property type="entry name" value="Carboxypeptidase regulatory domain-like"/>
    <property type="match status" value="1"/>
</dbReference>
<feature type="domain" description="Fibronectin type-III" evidence="3">
    <location>
        <begin position="967"/>
        <end position="1048"/>
    </location>
</feature>
<dbReference type="InterPro" id="IPR001119">
    <property type="entry name" value="SLH_dom"/>
</dbReference>
<evidence type="ECO:0008006" key="7">
    <source>
        <dbReference type="Google" id="ProtNLM"/>
    </source>
</evidence>
<gene>
    <name evidence="5" type="ORF">J2Z66_002131</name>
</gene>
<dbReference type="PROSITE" id="PS50853">
    <property type="entry name" value="FN3"/>
    <property type="match status" value="1"/>
</dbReference>
<keyword evidence="6" id="KW-1185">Reference proteome</keyword>
<feature type="domain" description="SLH" evidence="4">
    <location>
        <begin position="157"/>
        <end position="224"/>
    </location>
</feature>
<dbReference type="Gene3D" id="2.60.40.10">
    <property type="entry name" value="Immunoglobulins"/>
    <property type="match status" value="1"/>
</dbReference>
<protein>
    <recommendedName>
        <fullName evidence="7">S-layer homology domain-containing protein</fullName>
    </recommendedName>
</protein>
<dbReference type="PANTHER" id="PTHR43308">
    <property type="entry name" value="OUTER MEMBRANE PROTEIN ALPHA-RELATED"/>
    <property type="match status" value="1"/>
</dbReference>
<dbReference type="SUPFAM" id="SSF49265">
    <property type="entry name" value="Fibronectin type III"/>
    <property type="match status" value="1"/>
</dbReference>
<evidence type="ECO:0000313" key="5">
    <source>
        <dbReference type="EMBL" id="MBP1990525.1"/>
    </source>
</evidence>
<dbReference type="Pfam" id="PF13620">
    <property type="entry name" value="CarboxypepD_reg"/>
    <property type="match status" value="1"/>
</dbReference>
<dbReference type="PROSITE" id="PS51272">
    <property type="entry name" value="SLH"/>
    <property type="match status" value="3"/>
</dbReference>
<feature type="signal peptide" evidence="2">
    <location>
        <begin position="1"/>
        <end position="31"/>
    </location>
</feature>
<dbReference type="InterPro" id="IPR008969">
    <property type="entry name" value="CarboxyPept-like_regulatory"/>
</dbReference>
<proteinExistence type="predicted"/>
<keyword evidence="1 2" id="KW-0732">Signal</keyword>
<evidence type="ECO:0000256" key="2">
    <source>
        <dbReference type="SAM" id="SignalP"/>
    </source>
</evidence>